<feature type="region of interest" description="Disordered" evidence="5">
    <location>
        <begin position="245"/>
        <end position="288"/>
    </location>
</feature>
<keyword evidence="1" id="KW-0479">Metal-binding</keyword>
<accession>G5AIR0</accession>
<proteinExistence type="predicted"/>
<feature type="non-terminal residue" evidence="7">
    <location>
        <position position="689"/>
    </location>
</feature>
<feature type="domain" description="FYVE-type" evidence="6">
    <location>
        <begin position="445"/>
        <end position="505"/>
    </location>
</feature>
<dbReference type="Proteomes" id="UP000002640">
    <property type="component" value="Unassembled WGS sequence"/>
</dbReference>
<organism evidence="7 8">
    <name type="scientific">Phytophthora sojae (strain P6497)</name>
    <name type="common">Soybean stem and root rot agent</name>
    <name type="synonym">Phytophthora megasperma f. sp. glycines</name>
    <dbReference type="NCBI Taxonomy" id="1094619"/>
    <lineage>
        <taxon>Eukaryota</taxon>
        <taxon>Sar</taxon>
        <taxon>Stramenopiles</taxon>
        <taxon>Oomycota</taxon>
        <taxon>Peronosporomycetes</taxon>
        <taxon>Peronosporales</taxon>
        <taxon>Peronosporaceae</taxon>
        <taxon>Phytophthora</taxon>
    </lineage>
</organism>
<feature type="region of interest" description="Disordered" evidence="5">
    <location>
        <begin position="1"/>
        <end position="55"/>
    </location>
</feature>
<dbReference type="PROSITE" id="PS50178">
    <property type="entry name" value="ZF_FYVE"/>
    <property type="match status" value="1"/>
</dbReference>
<dbReference type="RefSeq" id="XP_009539961.1">
    <property type="nucleotide sequence ID" value="XM_009541666.1"/>
</dbReference>
<evidence type="ECO:0000313" key="7">
    <source>
        <dbReference type="EMBL" id="EGZ04586.1"/>
    </source>
</evidence>
<dbReference type="InterPro" id="IPR017455">
    <property type="entry name" value="Znf_FYVE-rel"/>
</dbReference>
<dbReference type="InterPro" id="IPR013083">
    <property type="entry name" value="Znf_RING/FYVE/PHD"/>
</dbReference>
<sequence>MVNYGSLYRPRHRQHKASSTTSRPSDTPSAVSSAVQTPVAAAQQDGGMQHWAASSGRSNFSAASAATTNTTDSVTPDAYLHFSDVQQDALLLDARANAAALLVDAVADADKWQFVTARGQLRVYELRADAVERVSSMTPADPAQLPHNMHTMLATTRVRASLDDFMRLLASPKRDTFQNVQAALFEERVQLADVFTSFGSLPSGRVGRSSSTSSSVSSSSRSSQSGAETEQYAVKYVSIKGRTARTNSGASLNGGASANALKFGGKNRHRERQAARLQSSKGRNGAESAQEEGLTLCLAEYATIRRAHIRGPMAHNQAQDFEDQRVGIISHHSIEDPAVTRYCKPIVTSSAGASKSSSSQQANFALTARALVQFSGIVVYPVASSVAGDNVLEMLIKFSCYDANGVTSARRQNMLAYLTAFQQLDTALLVMRLRESPYLTSENWVKSRKSCCVCQGKFTMSRRKHHCRLCGDVACSKCSEIHQIKLGKAGKCPFRICVNCQHGVDDNQRLSRGRVTQGQGAVQPPKTPVGGINALRRRLGSGHAPARGPEEDDEYNRPPSTNSSSGDSSDFYDSRGLLSSHASTGGGDRTLSSMSGSTVSSFNSSRGLGAFGKSGSSKTLSISGSSLGGSFYKQSNASNATTMSSSRGSRFDYESENDVEGNDVEGLEDRDSEKVVEAVREMPREVEKE</sequence>
<dbReference type="Gene3D" id="3.30.40.10">
    <property type="entry name" value="Zinc/RING finger domain, C3HC4 (zinc finger)"/>
    <property type="match status" value="1"/>
</dbReference>
<reference evidence="7 8" key="1">
    <citation type="journal article" date="2006" name="Science">
        <title>Phytophthora genome sequences uncover evolutionary origins and mechanisms of pathogenesis.</title>
        <authorList>
            <person name="Tyler B.M."/>
            <person name="Tripathy S."/>
            <person name="Zhang X."/>
            <person name="Dehal P."/>
            <person name="Jiang R.H."/>
            <person name="Aerts A."/>
            <person name="Arredondo F.D."/>
            <person name="Baxter L."/>
            <person name="Bensasson D."/>
            <person name="Beynon J.L."/>
            <person name="Chapman J."/>
            <person name="Damasceno C.M."/>
            <person name="Dorrance A.E."/>
            <person name="Dou D."/>
            <person name="Dickerman A.W."/>
            <person name="Dubchak I.L."/>
            <person name="Garbelotto M."/>
            <person name="Gijzen M."/>
            <person name="Gordon S.G."/>
            <person name="Govers F."/>
            <person name="Grunwald N.J."/>
            <person name="Huang W."/>
            <person name="Ivors K.L."/>
            <person name="Jones R.W."/>
            <person name="Kamoun S."/>
            <person name="Krampis K."/>
            <person name="Lamour K.H."/>
            <person name="Lee M.K."/>
            <person name="McDonald W.H."/>
            <person name="Medina M."/>
            <person name="Meijer H.J."/>
            <person name="Nordberg E.K."/>
            <person name="Maclean D.J."/>
            <person name="Ospina-Giraldo M.D."/>
            <person name="Morris P.F."/>
            <person name="Phuntumart V."/>
            <person name="Putnam N.H."/>
            <person name="Rash S."/>
            <person name="Rose J.K."/>
            <person name="Sakihama Y."/>
            <person name="Salamov A.A."/>
            <person name="Savidor A."/>
            <person name="Scheuring C.F."/>
            <person name="Smith B.M."/>
            <person name="Sobral B.W."/>
            <person name="Terry A."/>
            <person name="Torto-Alalibo T.A."/>
            <person name="Win J."/>
            <person name="Xu Z."/>
            <person name="Zhang H."/>
            <person name="Grigoriev I.V."/>
            <person name="Rokhsar D.S."/>
            <person name="Boore J.L."/>
        </authorList>
    </citation>
    <scope>NUCLEOTIDE SEQUENCE [LARGE SCALE GENOMIC DNA]</scope>
    <source>
        <strain evidence="7 8">P6497</strain>
    </source>
</reference>
<feature type="compositionally biased region" description="Low complexity" evidence="5">
    <location>
        <begin position="592"/>
        <end position="605"/>
    </location>
</feature>
<dbReference type="GO" id="GO:0008270">
    <property type="term" value="F:zinc ion binding"/>
    <property type="evidence" value="ECO:0007669"/>
    <property type="project" value="UniProtKB-KW"/>
</dbReference>
<dbReference type="InterPro" id="IPR000306">
    <property type="entry name" value="Znf_FYVE"/>
</dbReference>
<dbReference type="InterPro" id="IPR011011">
    <property type="entry name" value="Znf_FYVE_PHD"/>
</dbReference>
<name>G5AIR0_PHYSP</name>
<feature type="region of interest" description="Disordered" evidence="5">
    <location>
        <begin position="203"/>
        <end position="227"/>
    </location>
</feature>
<evidence type="ECO:0000256" key="1">
    <source>
        <dbReference type="ARBA" id="ARBA00022723"/>
    </source>
</evidence>
<feature type="region of interest" description="Disordered" evidence="5">
    <location>
        <begin position="514"/>
        <end position="533"/>
    </location>
</feature>
<feature type="compositionally biased region" description="Low complexity" evidence="5">
    <location>
        <begin position="560"/>
        <end position="571"/>
    </location>
</feature>
<feature type="compositionally biased region" description="Acidic residues" evidence="5">
    <location>
        <begin position="654"/>
        <end position="666"/>
    </location>
</feature>
<evidence type="ECO:0000256" key="5">
    <source>
        <dbReference type="SAM" id="MobiDB-lite"/>
    </source>
</evidence>
<dbReference type="KEGG" id="psoj:PHYSODRAFT_454561"/>
<feature type="compositionally biased region" description="Low complexity" evidence="5">
    <location>
        <begin position="247"/>
        <end position="261"/>
    </location>
</feature>
<dbReference type="Pfam" id="PF01363">
    <property type="entry name" value="FYVE"/>
    <property type="match status" value="1"/>
</dbReference>
<gene>
    <name evidence="7" type="ORF">PHYSODRAFT_454561</name>
</gene>
<evidence type="ECO:0000256" key="3">
    <source>
        <dbReference type="ARBA" id="ARBA00022833"/>
    </source>
</evidence>
<dbReference type="OMA" id="ICINCEQ"/>
<feature type="compositionally biased region" description="Low complexity" evidence="5">
    <location>
        <begin position="18"/>
        <end position="29"/>
    </location>
</feature>
<feature type="compositionally biased region" description="Low complexity" evidence="5">
    <location>
        <begin position="613"/>
        <end position="646"/>
    </location>
</feature>
<feature type="compositionally biased region" description="Basic and acidic residues" evidence="5">
    <location>
        <begin position="667"/>
        <end position="689"/>
    </location>
</feature>
<evidence type="ECO:0000259" key="6">
    <source>
        <dbReference type="PROSITE" id="PS50178"/>
    </source>
</evidence>
<feature type="compositionally biased region" description="Low complexity" evidence="5">
    <location>
        <begin position="203"/>
        <end position="226"/>
    </location>
</feature>
<dbReference type="SUPFAM" id="SSF57903">
    <property type="entry name" value="FYVE/PHD zinc finger"/>
    <property type="match status" value="1"/>
</dbReference>
<feature type="region of interest" description="Disordered" evidence="5">
    <location>
        <begin position="539"/>
        <end position="689"/>
    </location>
</feature>
<dbReference type="SMR" id="G5AIR0"/>
<dbReference type="GeneID" id="20653035"/>
<dbReference type="PANTHER" id="PTHR43102:SF2">
    <property type="entry name" value="GAF DOMAIN-CONTAINING PROTEIN"/>
    <property type="match status" value="1"/>
</dbReference>
<evidence type="ECO:0000313" key="8">
    <source>
        <dbReference type="Proteomes" id="UP000002640"/>
    </source>
</evidence>
<evidence type="ECO:0000256" key="4">
    <source>
        <dbReference type="PROSITE-ProRule" id="PRU00091"/>
    </source>
</evidence>
<keyword evidence="8" id="KW-1185">Reference proteome</keyword>
<dbReference type="SMART" id="SM00064">
    <property type="entry name" value="FYVE"/>
    <property type="match status" value="1"/>
</dbReference>
<keyword evidence="3" id="KW-0862">Zinc</keyword>
<keyword evidence="2 4" id="KW-0863">Zinc-finger</keyword>
<dbReference type="InParanoid" id="G5AIR0"/>
<dbReference type="PANTHER" id="PTHR43102">
    <property type="entry name" value="SLR1143 PROTEIN"/>
    <property type="match status" value="1"/>
</dbReference>
<dbReference type="AlphaFoldDB" id="G5AIR0"/>
<evidence type="ECO:0000256" key="2">
    <source>
        <dbReference type="ARBA" id="ARBA00022771"/>
    </source>
</evidence>
<dbReference type="EMBL" id="JH159178">
    <property type="protein sequence ID" value="EGZ04586.1"/>
    <property type="molecule type" value="Genomic_DNA"/>
</dbReference>
<protein>
    <recommendedName>
        <fullName evidence="6">FYVE-type domain-containing protein</fullName>
    </recommendedName>
</protein>